<dbReference type="InterPro" id="IPR020845">
    <property type="entry name" value="AMP-binding_CS"/>
</dbReference>
<evidence type="ECO:0000256" key="1">
    <source>
        <dbReference type="ARBA" id="ARBA00006432"/>
    </source>
</evidence>
<feature type="domain" description="AMP-dependent synthetase/ligase" evidence="3">
    <location>
        <begin position="49"/>
        <end position="273"/>
    </location>
</feature>
<reference evidence="4" key="1">
    <citation type="journal article" date="2014" name="Front. Microbiol.">
        <title>High frequency of phylogenetically diverse reductive dehalogenase-homologous genes in deep subseafloor sedimentary metagenomes.</title>
        <authorList>
            <person name="Kawai M."/>
            <person name="Futagami T."/>
            <person name="Toyoda A."/>
            <person name="Takaki Y."/>
            <person name="Nishi S."/>
            <person name="Hori S."/>
            <person name="Arai W."/>
            <person name="Tsubouchi T."/>
            <person name="Morono Y."/>
            <person name="Uchiyama I."/>
            <person name="Ito T."/>
            <person name="Fujiyama A."/>
            <person name="Inagaki F."/>
            <person name="Takami H."/>
        </authorList>
    </citation>
    <scope>NUCLEOTIDE SEQUENCE</scope>
    <source>
        <strain evidence="4">Expedition CK06-06</strain>
    </source>
</reference>
<name>X1L6G9_9ZZZZ</name>
<evidence type="ECO:0000259" key="3">
    <source>
        <dbReference type="Pfam" id="PF00501"/>
    </source>
</evidence>
<dbReference type="SUPFAM" id="SSF56801">
    <property type="entry name" value="Acetyl-CoA synthetase-like"/>
    <property type="match status" value="1"/>
</dbReference>
<dbReference type="InterPro" id="IPR042099">
    <property type="entry name" value="ANL_N_sf"/>
</dbReference>
<dbReference type="Gene3D" id="3.40.50.12780">
    <property type="entry name" value="N-terminal domain of ligase-like"/>
    <property type="match status" value="1"/>
</dbReference>
<gene>
    <name evidence="4" type="ORF">S06H3_18380</name>
</gene>
<sequence length="317" mass="34954">SRAFLEKLESFKAPEGTVYLEDIMLRISGLARIKALLKAMFMPENILLKKKKIDPDDLATIIFSSGSTGEPKGVMLSHHNIISNIESIKMVFKFEKSDRMCAILPFFHSFGYTTTLWCPLILGFSSYYHANPVDGSKIAELVREKCLTTLLTTPTFLLAYIRRAKRDDFASLQAVVVGAEKLKKRVADTFEEQFGIRPLEGYGTTELSPVGALNVKDVVIDDTGQVGVKEGSVGHPIPGVTMKIVDPDSGAALPSGEEGLLMVKGPNVMIGYLDDKEKTSEVLQDGWYNTGDIAKIDEDGFVFLLDRMSRYSKIGGE</sequence>
<accession>X1L6G9</accession>
<protein>
    <recommendedName>
        <fullName evidence="3">AMP-dependent synthetase/ligase domain-containing protein</fullName>
    </recommendedName>
</protein>
<dbReference type="AlphaFoldDB" id="X1L6G9"/>
<proteinExistence type="inferred from homology"/>
<dbReference type="PANTHER" id="PTHR24096">
    <property type="entry name" value="LONG-CHAIN-FATTY-ACID--COA LIGASE"/>
    <property type="match status" value="1"/>
</dbReference>
<feature type="non-terminal residue" evidence="4">
    <location>
        <position position="1"/>
    </location>
</feature>
<dbReference type="InterPro" id="IPR000873">
    <property type="entry name" value="AMP-dep_synth/lig_dom"/>
</dbReference>
<comment type="similarity">
    <text evidence="1">Belongs to the ATP-dependent AMP-binding enzyme family.</text>
</comment>
<dbReference type="PANTHER" id="PTHR24096:SF149">
    <property type="entry name" value="AMP-BINDING DOMAIN-CONTAINING PROTEIN-RELATED"/>
    <property type="match status" value="1"/>
</dbReference>
<evidence type="ECO:0000256" key="2">
    <source>
        <dbReference type="ARBA" id="ARBA00022598"/>
    </source>
</evidence>
<dbReference type="PROSITE" id="PS00455">
    <property type="entry name" value="AMP_BINDING"/>
    <property type="match status" value="1"/>
</dbReference>
<keyword evidence="2" id="KW-0436">Ligase</keyword>
<dbReference type="GO" id="GO:0016405">
    <property type="term" value="F:CoA-ligase activity"/>
    <property type="evidence" value="ECO:0007669"/>
    <property type="project" value="TreeGrafter"/>
</dbReference>
<evidence type="ECO:0000313" key="4">
    <source>
        <dbReference type="EMBL" id="GAI14588.1"/>
    </source>
</evidence>
<feature type="non-terminal residue" evidence="4">
    <location>
        <position position="317"/>
    </location>
</feature>
<comment type="caution">
    <text evidence="4">The sequence shown here is derived from an EMBL/GenBank/DDBJ whole genome shotgun (WGS) entry which is preliminary data.</text>
</comment>
<dbReference type="EMBL" id="BARV01009288">
    <property type="protein sequence ID" value="GAI14588.1"/>
    <property type="molecule type" value="Genomic_DNA"/>
</dbReference>
<organism evidence="4">
    <name type="scientific">marine sediment metagenome</name>
    <dbReference type="NCBI Taxonomy" id="412755"/>
    <lineage>
        <taxon>unclassified sequences</taxon>
        <taxon>metagenomes</taxon>
        <taxon>ecological metagenomes</taxon>
    </lineage>
</organism>
<dbReference type="Pfam" id="PF00501">
    <property type="entry name" value="AMP-binding"/>
    <property type="match status" value="1"/>
</dbReference>